<dbReference type="Gene3D" id="3.40.630.30">
    <property type="match status" value="1"/>
</dbReference>
<dbReference type="Proteomes" id="UP000020492">
    <property type="component" value="Unassembled WGS sequence"/>
</dbReference>
<reference evidence="2 3" key="1">
    <citation type="submission" date="2014-03" db="EMBL/GenBank/DDBJ databases">
        <title>Draft genome sequence of Deinococcus phoenicis 1P10ME.</title>
        <authorList>
            <person name="Stepanov V.G."/>
            <person name="Vaishampayan P."/>
            <person name="Venkateswaran K."/>
            <person name="Fox G.E."/>
        </authorList>
    </citation>
    <scope>NUCLEOTIDE SEQUENCE [LARGE SCALE GENOMIC DNA]</scope>
    <source>
        <strain evidence="2 3">1P10ME</strain>
    </source>
</reference>
<dbReference type="AlphaFoldDB" id="A0A016QQ07"/>
<protein>
    <recommendedName>
        <fullName evidence="1">BioF2-like acetyltransferase domain-containing protein</fullName>
    </recommendedName>
</protein>
<dbReference type="STRING" id="1476583.DEIPH_ctg026orf0052"/>
<feature type="domain" description="BioF2-like acetyltransferase" evidence="1">
    <location>
        <begin position="127"/>
        <end position="254"/>
    </location>
</feature>
<dbReference type="PATRIC" id="fig|1476583.3.peg.1788"/>
<dbReference type="eggNOG" id="COG2348">
    <property type="taxonomic scope" value="Bacteria"/>
</dbReference>
<proteinExistence type="predicted"/>
<dbReference type="InterPro" id="IPR016181">
    <property type="entry name" value="Acyl_CoA_acyltransferase"/>
</dbReference>
<accession>A0A016QQ07</accession>
<gene>
    <name evidence="2" type="ORF">DEIPH_ctg026orf0052</name>
</gene>
<dbReference type="EMBL" id="JHAC01000026">
    <property type="protein sequence ID" value="EYB68148.1"/>
    <property type="molecule type" value="Genomic_DNA"/>
</dbReference>
<evidence type="ECO:0000259" key="1">
    <source>
        <dbReference type="Pfam" id="PF13480"/>
    </source>
</evidence>
<evidence type="ECO:0000313" key="3">
    <source>
        <dbReference type="Proteomes" id="UP000020492"/>
    </source>
</evidence>
<comment type="caution">
    <text evidence="2">The sequence shown here is derived from an EMBL/GenBank/DDBJ whole genome shotgun (WGS) entry which is preliminary data.</text>
</comment>
<evidence type="ECO:0000313" key="2">
    <source>
        <dbReference type="EMBL" id="EYB68148.1"/>
    </source>
</evidence>
<name>A0A016QQ07_9DEIO</name>
<dbReference type="Pfam" id="PF13480">
    <property type="entry name" value="Acetyltransf_6"/>
    <property type="match status" value="1"/>
</dbReference>
<organism evidence="2 3">
    <name type="scientific">Deinococcus phoenicis</name>
    <dbReference type="NCBI Taxonomy" id="1476583"/>
    <lineage>
        <taxon>Bacteria</taxon>
        <taxon>Thermotogati</taxon>
        <taxon>Deinococcota</taxon>
        <taxon>Deinococci</taxon>
        <taxon>Deinococcales</taxon>
        <taxon>Deinococcaceae</taxon>
        <taxon>Deinococcus</taxon>
    </lineage>
</organism>
<keyword evidence="3" id="KW-1185">Reference proteome</keyword>
<sequence length="298" mass="34711">MIFQLPWWLDAVAPHAWDEVQLHEGGQLVARWPFQCRARYGLRTLTQPMLCPRLGPWLADPGERQGRHLAQHKERLCTLIDRLPPFDRFAQSFSTDLGNWLPFYWRGFSQTTHYTYRFESLDPLDQVRRDLKKGLRSDLSRAAKQLEVRESDDVEQLCRILQQTYQHHATPFALRPQVIERAYRACQQRQAGRILIAVDEQERVHAVDFYVWDDHCMYALARGRDFRFRNAGAPGLLLWHEIEHAARLGLAFDFHGSMIESVESFLRGFGAHLTPYSRVTKTSGRRRALEALGLGRTS</sequence>
<dbReference type="InterPro" id="IPR038740">
    <property type="entry name" value="BioF2-like_GNAT_dom"/>
</dbReference>
<dbReference type="SUPFAM" id="SSF55729">
    <property type="entry name" value="Acyl-CoA N-acyltransferases (Nat)"/>
    <property type="match status" value="1"/>
</dbReference>